<dbReference type="Pfam" id="PF01551">
    <property type="entry name" value="Peptidase_M23"/>
    <property type="match status" value="1"/>
</dbReference>
<comment type="caution">
    <text evidence="2">The sequence shown here is derived from an EMBL/GenBank/DDBJ whole genome shotgun (WGS) entry which is preliminary data.</text>
</comment>
<dbReference type="GO" id="GO:0004222">
    <property type="term" value="F:metalloendopeptidase activity"/>
    <property type="evidence" value="ECO:0007669"/>
    <property type="project" value="TreeGrafter"/>
</dbReference>
<dbReference type="STRING" id="1121865.OMW_00626"/>
<reference evidence="2 3" key="1">
    <citation type="submission" date="2013-03" db="EMBL/GenBank/DDBJ databases">
        <title>The Genome Sequence of Enterococcus columbae ATCC_51263 (PacBio/Illumina hybrid assembly).</title>
        <authorList>
            <consortium name="The Broad Institute Genomics Platform"/>
            <consortium name="The Broad Institute Genome Sequencing Center for Infectious Disease"/>
            <person name="Earl A."/>
            <person name="Russ C."/>
            <person name="Gilmore M."/>
            <person name="Surin D."/>
            <person name="Walker B."/>
            <person name="Young S."/>
            <person name="Zeng Q."/>
            <person name="Gargeya S."/>
            <person name="Fitzgerald M."/>
            <person name="Haas B."/>
            <person name="Abouelleil A."/>
            <person name="Allen A.W."/>
            <person name="Alvarado L."/>
            <person name="Arachchi H.M."/>
            <person name="Berlin A.M."/>
            <person name="Chapman S.B."/>
            <person name="Gainer-Dewar J."/>
            <person name="Goldberg J."/>
            <person name="Griggs A."/>
            <person name="Gujja S."/>
            <person name="Hansen M."/>
            <person name="Howarth C."/>
            <person name="Imamovic A."/>
            <person name="Ireland A."/>
            <person name="Larimer J."/>
            <person name="McCowan C."/>
            <person name="Murphy C."/>
            <person name="Pearson M."/>
            <person name="Poon T.W."/>
            <person name="Priest M."/>
            <person name="Roberts A."/>
            <person name="Saif S."/>
            <person name="Shea T."/>
            <person name="Sisk P."/>
            <person name="Sykes S."/>
            <person name="Wortman J."/>
            <person name="Nusbaum C."/>
            <person name="Birren B."/>
        </authorList>
    </citation>
    <scope>NUCLEOTIDE SEQUENCE [LARGE SCALE GENOMIC DNA]</scope>
    <source>
        <strain evidence="2 3">ATCC 51263</strain>
    </source>
</reference>
<evidence type="ECO:0000259" key="1">
    <source>
        <dbReference type="Pfam" id="PF01551"/>
    </source>
</evidence>
<feature type="domain" description="M23ase beta-sheet core" evidence="1">
    <location>
        <begin position="228"/>
        <end position="318"/>
    </location>
</feature>
<dbReference type="OrthoDB" id="2300848at2"/>
<sequence>MKKLLALSMLFFFLGIFPFLIIQTVLSAFYQHTVLSSQTIATSADFNIDIFRSVILNQCHAFSNKADKIIEEAKKARVSPVLFAAIMAHESAWGTSAAIKKHNNPSGQMRGNEIIHFDTLDQGIEATGATLHNLVVERQLTTVESLGSVYCPVGASNDPYGLNQYWVPTIKKFLVTFGGSEQMSLLWQDSNTTPVSSGKWSWPFPSVGRGQFSSEQLFGHSNSRIGGFHDGLDFGSIDHPGREVHAVHDGTVIYCGNPNILALGQLVIVIHTGEYAIVYQEFATSSDLAKVKVGDRVTSGQVIGIRNTNHLHLGITRKDWLQAQSSAFINDGTWLDPLKLLEEGTKK</sequence>
<proteinExistence type="predicted"/>
<evidence type="ECO:0000313" key="2">
    <source>
        <dbReference type="EMBL" id="EOW87534.1"/>
    </source>
</evidence>
<dbReference type="AlphaFoldDB" id="S0KU94"/>
<dbReference type="RefSeq" id="WP_016182789.1">
    <property type="nucleotide sequence ID" value="NZ_JXKI01000006.1"/>
</dbReference>
<name>S0KU94_9ENTE</name>
<dbReference type="InterPro" id="IPR016047">
    <property type="entry name" value="M23ase_b-sheet_dom"/>
</dbReference>
<dbReference type="InterPro" id="IPR011055">
    <property type="entry name" value="Dup_hybrid_motif"/>
</dbReference>
<dbReference type="eggNOG" id="COG0739">
    <property type="taxonomic scope" value="Bacteria"/>
</dbReference>
<gene>
    <name evidence="2" type="ORF">I568_00578</name>
</gene>
<dbReference type="Gene3D" id="2.70.70.10">
    <property type="entry name" value="Glucose Permease (Domain IIA)"/>
    <property type="match status" value="1"/>
</dbReference>
<dbReference type="CDD" id="cd12797">
    <property type="entry name" value="M23_peptidase"/>
    <property type="match status" value="1"/>
</dbReference>
<accession>S0KU94</accession>
<dbReference type="EMBL" id="ASWJ01000003">
    <property type="protein sequence ID" value="EOW87534.1"/>
    <property type="molecule type" value="Genomic_DNA"/>
</dbReference>
<dbReference type="InterPro" id="IPR050570">
    <property type="entry name" value="Cell_wall_metabolism_enzyme"/>
</dbReference>
<organism evidence="2 3">
    <name type="scientific">Enterococcus columbae DSM 7374 = ATCC 51263</name>
    <dbReference type="NCBI Taxonomy" id="1121865"/>
    <lineage>
        <taxon>Bacteria</taxon>
        <taxon>Bacillati</taxon>
        <taxon>Bacillota</taxon>
        <taxon>Bacilli</taxon>
        <taxon>Lactobacillales</taxon>
        <taxon>Enterococcaceae</taxon>
        <taxon>Enterococcus</taxon>
    </lineage>
</organism>
<dbReference type="SUPFAM" id="SSF51261">
    <property type="entry name" value="Duplicated hybrid motif"/>
    <property type="match status" value="1"/>
</dbReference>
<dbReference type="PANTHER" id="PTHR21666">
    <property type="entry name" value="PEPTIDASE-RELATED"/>
    <property type="match status" value="1"/>
</dbReference>
<keyword evidence="3" id="KW-1185">Reference proteome</keyword>
<dbReference type="Proteomes" id="UP000014113">
    <property type="component" value="Unassembled WGS sequence"/>
</dbReference>
<dbReference type="PATRIC" id="fig|1121865.3.peg.617"/>
<evidence type="ECO:0000313" key="3">
    <source>
        <dbReference type="Proteomes" id="UP000014113"/>
    </source>
</evidence>
<protein>
    <recommendedName>
        <fullName evidence="1">M23ase beta-sheet core domain-containing protein</fullName>
    </recommendedName>
</protein>
<dbReference type="PANTHER" id="PTHR21666:SF270">
    <property type="entry name" value="MUREIN HYDROLASE ACTIVATOR ENVC"/>
    <property type="match status" value="1"/>
</dbReference>